<reference evidence="1 2" key="1">
    <citation type="submission" date="2022-09" db="EMBL/GenBank/DDBJ databases">
        <title>Whole genome sequencing analysis of tet(X)-positive Empedobacter falsenii YWS9-3.</title>
        <authorList>
            <person name="Chen C."/>
            <person name="Lv Y.-L."/>
        </authorList>
    </citation>
    <scope>NUCLEOTIDE SEQUENCE [LARGE SCALE GENOMIC DNA]</scope>
    <source>
        <strain evidence="1 2">YWS9-3_T</strain>
    </source>
</reference>
<dbReference type="Proteomes" id="UP001223501">
    <property type="component" value="Chromosome"/>
</dbReference>
<keyword evidence="2" id="KW-1185">Reference proteome</keyword>
<name>A0ABY8VCF9_9FLAO</name>
<evidence type="ECO:0000313" key="2">
    <source>
        <dbReference type="Proteomes" id="UP001223501"/>
    </source>
</evidence>
<dbReference type="EMBL" id="CP106831">
    <property type="protein sequence ID" value="WIH97958.1"/>
    <property type="molecule type" value="Genomic_DNA"/>
</dbReference>
<sequence>MKFYIYHITLMLTFLGIPHLNAQIFGLDLGGKSPSQEIKNDSINIDELTFSPFDTIHLNESSFYSVHLKSDLEKKYYIWLRKRVRDVWPYVRTAVREYNYVSDTIQTMDKRRDKKRFIKTRQKDLADQFENQLKNMSSSRGQILTKLIYKETDKTTYDIIKELRGGLNAFLYQAASGAFNIDLKQTFDPKRTREDLYIAVILQRDFADGILKPVDED</sequence>
<accession>A0ABY8VCF9</accession>
<dbReference type="RefSeq" id="WP_188319871.1">
    <property type="nucleotide sequence ID" value="NZ_CP106831.1"/>
</dbReference>
<gene>
    <name evidence="1" type="ORF">OBA43_03225</name>
</gene>
<protein>
    <submittedName>
        <fullName evidence="1">DUF4294 domain-containing protein</fullName>
    </submittedName>
</protein>
<proteinExistence type="predicted"/>
<organism evidence="1 2">
    <name type="scientific">Empedobacter falsenii</name>
    <dbReference type="NCBI Taxonomy" id="343874"/>
    <lineage>
        <taxon>Bacteria</taxon>
        <taxon>Pseudomonadati</taxon>
        <taxon>Bacteroidota</taxon>
        <taxon>Flavobacteriia</taxon>
        <taxon>Flavobacteriales</taxon>
        <taxon>Weeksellaceae</taxon>
        <taxon>Empedobacter</taxon>
    </lineage>
</organism>
<evidence type="ECO:0000313" key="1">
    <source>
        <dbReference type="EMBL" id="WIH97958.1"/>
    </source>
</evidence>
<dbReference type="InterPro" id="IPR025636">
    <property type="entry name" value="DUF4294"/>
</dbReference>
<dbReference type="Pfam" id="PF14127">
    <property type="entry name" value="DUF4294"/>
    <property type="match status" value="1"/>
</dbReference>